<dbReference type="AlphaFoldDB" id="A0A1V6NJG9"/>
<dbReference type="Gene3D" id="3.40.50.1820">
    <property type="entry name" value="alpha/beta hydrolase"/>
    <property type="match status" value="1"/>
</dbReference>
<dbReference type="EMBL" id="MDYM01000007">
    <property type="protein sequence ID" value="OQD64878.1"/>
    <property type="molecule type" value="Genomic_DNA"/>
</dbReference>
<name>A0A1V6NJG9_PENPO</name>
<organism evidence="1 2">
    <name type="scientific">Penicillium polonicum</name>
    <dbReference type="NCBI Taxonomy" id="60169"/>
    <lineage>
        <taxon>Eukaryota</taxon>
        <taxon>Fungi</taxon>
        <taxon>Dikarya</taxon>
        <taxon>Ascomycota</taxon>
        <taxon>Pezizomycotina</taxon>
        <taxon>Eurotiomycetes</taxon>
        <taxon>Eurotiomycetidae</taxon>
        <taxon>Eurotiales</taxon>
        <taxon>Aspergillaceae</taxon>
        <taxon>Penicillium</taxon>
    </lineage>
</organism>
<dbReference type="GO" id="GO:0017000">
    <property type="term" value="P:antibiotic biosynthetic process"/>
    <property type="evidence" value="ECO:0007669"/>
    <property type="project" value="UniProtKB-ARBA"/>
</dbReference>
<accession>A0A1V6NJG9</accession>
<reference evidence="2" key="1">
    <citation type="journal article" date="2017" name="Nat. Microbiol.">
        <title>Global analysis of biosynthetic gene clusters reveals vast potential of secondary metabolite production in Penicillium species.</title>
        <authorList>
            <person name="Nielsen J.C."/>
            <person name="Grijseels S."/>
            <person name="Prigent S."/>
            <person name="Ji B."/>
            <person name="Dainat J."/>
            <person name="Nielsen K.F."/>
            <person name="Frisvad J.C."/>
            <person name="Workman M."/>
            <person name="Nielsen J."/>
        </authorList>
    </citation>
    <scope>NUCLEOTIDE SEQUENCE [LARGE SCALE GENOMIC DNA]</scope>
    <source>
        <strain evidence="2">IBT 4502</strain>
    </source>
</reference>
<proteinExistence type="predicted"/>
<dbReference type="GO" id="GO:0072330">
    <property type="term" value="P:monocarboxylic acid biosynthetic process"/>
    <property type="evidence" value="ECO:0007669"/>
    <property type="project" value="UniProtKB-ARBA"/>
</dbReference>
<dbReference type="OrthoDB" id="408373at2759"/>
<keyword evidence="2" id="KW-1185">Reference proteome</keyword>
<evidence type="ECO:0008006" key="3">
    <source>
        <dbReference type="Google" id="ProtNLM"/>
    </source>
</evidence>
<protein>
    <recommendedName>
        <fullName evidence="3">AB hydrolase-1 domain-containing protein</fullName>
    </recommendedName>
</protein>
<dbReference type="SUPFAM" id="SSF53474">
    <property type="entry name" value="alpha/beta-Hydrolases"/>
    <property type="match status" value="1"/>
</dbReference>
<comment type="caution">
    <text evidence="1">The sequence shown here is derived from an EMBL/GenBank/DDBJ whole genome shotgun (WGS) entry which is preliminary data.</text>
</comment>
<evidence type="ECO:0000313" key="2">
    <source>
        <dbReference type="Proteomes" id="UP000191408"/>
    </source>
</evidence>
<dbReference type="InterPro" id="IPR029058">
    <property type="entry name" value="AB_hydrolase_fold"/>
</dbReference>
<gene>
    <name evidence="1" type="ORF">PENPOL_c007G06284</name>
</gene>
<dbReference type="Proteomes" id="UP000191408">
    <property type="component" value="Unassembled WGS sequence"/>
</dbReference>
<evidence type="ECO:0000313" key="1">
    <source>
        <dbReference type="EMBL" id="OQD64878.1"/>
    </source>
</evidence>
<sequence length="183" mass="20233">MVIDYAFGTFLAKVSSVLYPEKIPAIVAVALRGIDLPTDIAKMPFITGNTSLPIPERLKALQMAFFAPNHDAHIWIDGCVRRGLRDGRRRWYPDILAMEHAAVQAYGSLASRWGGADTTQVLELIPADDPFQPQAQWNVTTNLYPDRATSKVIADASHALFPEQGKTVLEAVLPWLNQQGSHI</sequence>